<accession>N6XCV7</accession>
<dbReference type="Proteomes" id="UP000013015">
    <property type="component" value="Unassembled WGS sequence"/>
</dbReference>
<name>N6XCV7_9ACTO</name>
<keyword evidence="1" id="KW-1133">Transmembrane helix</keyword>
<keyword evidence="3" id="KW-1185">Reference proteome</keyword>
<dbReference type="eggNOG" id="ENOG5030NRA">
    <property type="taxonomic scope" value="Bacteria"/>
</dbReference>
<evidence type="ECO:0000313" key="2">
    <source>
        <dbReference type="EMBL" id="ENO19078.1"/>
    </source>
</evidence>
<keyword evidence="1" id="KW-0812">Transmembrane</keyword>
<reference evidence="2 3" key="1">
    <citation type="submission" date="2013-03" db="EMBL/GenBank/DDBJ databases">
        <title>Reference genome for the Human Microbiome Project.</title>
        <authorList>
            <person name="Aqrawi P."/>
            <person name="Ayvaz T."/>
            <person name="Bess C."/>
            <person name="Blankenburg K."/>
            <person name="Coyle M."/>
            <person name="Deng J."/>
            <person name="Forbes L."/>
            <person name="Fowler G."/>
            <person name="Francisco L."/>
            <person name="Fu Q."/>
            <person name="Gibbs R."/>
            <person name="Gross S."/>
            <person name="Gubbala S."/>
            <person name="Hale W."/>
            <person name="Hemphill L."/>
            <person name="Highlander S."/>
            <person name="Hirani K."/>
            <person name="Jackson L."/>
            <person name="Jakkamsetti A."/>
            <person name="Javaid M."/>
            <person name="Jayaseelan J.C."/>
            <person name="Jiang H."/>
            <person name="Joshi V."/>
            <person name="Korchina V."/>
            <person name="Kovar C."/>
            <person name="Lara F."/>
            <person name="Lee S."/>
            <person name="Liu Y."/>
            <person name="Mata R."/>
            <person name="Mathew T."/>
            <person name="Munidasa M."/>
            <person name="Muzny D."/>
            <person name="Nazareth L."/>
            <person name="Ngo R."/>
            <person name="Nguyen L."/>
            <person name="Nguyen N."/>
            <person name="Okwuonu G."/>
            <person name="Ongeri F."/>
            <person name="Palculict T."/>
            <person name="Patil S."/>
            <person name="Petrosino J."/>
            <person name="Pham C."/>
            <person name="Pham P."/>
            <person name="Pu L.-L."/>
            <person name="Qin X."/>
            <person name="Qu J."/>
            <person name="Reid J."/>
            <person name="Ross M."/>
            <person name="Ruth R."/>
            <person name="Saada N."/>
            <person name="San Lucas F."/>
            <person name="Santibanez J."/>
            <person name="Shang Y."/>
            <person name="Simmons D."/>
            <person name="Song X.-Z."/>
            <person name="Tang L.-Y."/>
            <person name="Thornton R."/>
            <person name="Warren J."/>
            <person name="Weissenberger G."/>
            <person name="Wilczek-Boney K."/>
            <person name="Worley K."/>
            <person name="Youmans B."/>
            <person name="Zhang J."/>
            <person name="Zhang L."/>
            <person name="Zhao Z."/>
            <person name="Zhou C."/>
            <person name="Zhu D."/>
            <person name="Zhu Y."/>
        </authorList>
    </citation>
    <scope>NUCLEOTIDE SEQUENCE [LARGE SCALE GENOMIC DNA]</scope>
    <source>
        <strain evidence="2 3">F0333</strain>
    </source>
</reference>
<proteinExistence type="predicted"/>
<protein>
    <submittedName>
        <fullName evidence="2">Uncharacterized protein</fullName>
    </submittedName>
</protein>
<keyword evidence="1" id="KW-0472">Membrane</keyword>
<feature type="transmembrane region" description="Helical" evidence="1">
    <location>
        <begin position="115"/>
        <end position="134"/>
    </location>
</feature>
<evidence type="ECO:0000256" key="1">
    <source>
        <dbReference type="SAM" id="Phobius"/>
    </source>
</evidence>
<comment type="caution">
    <text evidence="2">The sequence shown here is derived from an EMBL/GenBank/DDBJ whole genome shotgun (WGS) entry which is preliminary data.</text>
</comment>
<sequence>MTASANNHSSSFVSKETTMTTLKRTAIGALTSCALVPSGAGVAYGSTDAVTMQDRDDVSATVESTRFERESEQTRAIPVAVVVAVLMGGYTVAYNDGVARAATGQVTWSMWSGDWGWSLMGAAYGLGPVGIAGYHGWSHGFQKECPNHSYCYYG</sequence>
<gene>
    <name evidence="2" type="ORF">HMPREF9004_0181</name>
</gene>
<feature type="transmembrane region" description="Helical" evidence="1">
    <location>
        <begin position="76"/>
        <end position="95"/>
    </location>
</feature>
<evidence type="ECO:0000313" key="3">
    <source>
        <dbReference type="Proteomes" id="UP000013015"/>
    </source>
</evidence>
<dbReference type="AlphaFoldDB" id="N6XCV7"/>
<dbReference type="EMBL" id="AQHZ01000002">
    <property type="protein sequence ID" value="ENO19078.1"/>
    <property type="molecule type" value="Genomic_DNA"/>
</dbReference>
<dbReference type="HOGENOM" id="CLU_143292_0_0_11"/>
<organism evidence="2 3">
    <name type="scientific">Schaalia cardiffensis F0333</name>
    <dbReference type="NCBI Taxonomy" id="888050"/>
    <lineage>
        <taxon>Bacteria</taxon>
        <taxon>Bacillati</taxon>
        <taxon>Actinomycetota</taxon>
        <taxon>Actinomycetes</taxon>
        <taxon>Actinomycetales</taxon>
        <taxon>Actinomycetaceae</taxon>
        <taxon>Schaalia</taxon>
    </lineage>
</organism>
<dbReference type="STRING" id="888050.HMPREF9004_0181"/>